<name>A0A2S7K1H1_9PROT</name>
<evidence type="ECO:0000313" key="4">
    <source>
        <dbReference type="Proteomes" id="UP000239504"/>
    </source>
</evidence>
<dbReference type="OrthoDB" id="7374754at2"/>
<reference evidence="3 4" key="1">
    <citation type="submission" date="2017-12" db="EMBL/GenBank/DDBJ databases">
        <authorList>
            <person name="Hurst M.R.H."/>
        </authorList>
    </citation>
    <scope>NUCLEOTIDE SEQUENCE [LARGE SCALE GENOMIC DNA]</scope>
    <source>
        <strain evidence="3 4">SY-3-19</strain>
    </source>
</reference>
<dbReference type="PROSITE" id="PS51257">
    <property type="entry name" value="PROKAR_LIPOPROTEIN"/>
    <property type="match status" value="1"/>
</dbReference>
<accession>A0A2S7K1H1</accession>
<dbReference type="Proteomes" id="UP000239504">
    <property type="component" value="Unassembled WGS sequence"/>
</dbReference>
<protein>
    <recommendedName>
        <fullName evidence="2">SsuA/THI5-like domain-containing protein</fullName>
    </recommendedName>
</protein>
<feature type="chain" id="PRO_5015585795" description="SsuA/THI5-like domain-containing protein" evidence="1">
    <location>
        <begin position="21"/>
        <end position="334"/>
    </location>
</feature>
<dbReference type="Gene3D" id="3.40.190.10">
    <property type="entry name" value="Periplasmic binding protein-like II"/>
    <property type="match status" value="2"/>
</dbReference>
<dbReference type="PANTHER" id="PTHR30024">
    <property type="entry name" value="ALIPHATIC SULFONATES-BINDING PROTEIN-RELATED"/>
    <property type="match status" value="1"/>
</dbReference>
<organism evidence="3 4">
    <name type="scientific">Hyphococcus luteus</name>
    <dbReference type="NCBI Taxonomy" id="2058213"/>
    <lineage>
        <taxon>Bacteria</taxon>
        <taxon>Pseudomonadati</taxon>
        <taxon>Pseudomonadota</taxon>
        <taxon>Alphaproteobacteria</taxon>
        <taxon>Parvularculales</taxon>
        <taxon>Parvularculaceae</taxon>
        <taxon>Hyphococcus</taxon>
    </lineage>
</organism>
<feature type="signal peptide" evidence="1">
    <location>
        <begin position="1"/>
        <end position="20"/>
    </location>
</feature>
<evidence type="ECO:0000313" key="3">
    <source>
        <dbReference type="EMBL" id="PQA86363.1"/>
    </source>
</evidence>
<dbReference type="EMBL" id="PJCH01000015">
    <property type="protein sequence ID" value="PQA86363.1"/>
    <property type="molecule type" value="Genomic_DNA"/>
</dbReference>
<feature type="domain" description="SsuA/THI5-like" evidence="2">
    <location>
        <begin position="84"/>
        <end position="259"/>
    </location>
</feature>
<gene>
    <name evidence="3" type="ORF">CW354_18680</name>
</gene>
<comment type="caution">
    <text evidence="3">The sequence shown here is derived from an EMBL/GenBank/DDBJ whole genome shotgun (WGS) entry which is preliminary data.</text>
</comment>
<evidence type="ECO:0000256" key="1">
    <source>
        <dbReference type="SAM" id="SignalP"/>
    </source>
</evidence>
<keyword evidence="4" id="KW-1185">Reference proteome</keyword>
<keyword evidence="1" id="KW-0732">Signal</keyword>
<sequence length="334" mass="36207">MRHRFKTLSTVVLFGAAALAGGCVSQAPEAVFEPGPIAIHGNVQTFEIAPVLLAAEEFYSDEATVKMGGIPNLVGAPSIQGFGEEGVADVATHAETQALRYSVEHPNIRIVLTVTRGLYRIVARRSAGIETVADLKGKTVATIPPTSSGYFLFCMLDNAGLSFDDIEPKSIVPLAGMTKALANGEVDAVVIWEPYSGSSADVLGDDLIEFSGKEIYSEHFDLNTTAENLADPEQRAKVVAFVRATMDAVEAMKQDPSAAKALVNEKGGFTMEEIERSWSHHDYTASYPDNLLDILVKEEQWLAERNDRVPRSREELSTLIDRSVYEEALALSGE</sequence>
<proteinExistence type="predicted"/>
<dbReference type="SUPFAM" id="SSF53850">
    <property type="entry name" value="Periplasmic binding protein-like II"/>
    <property type="match status" value="1"/>
</dbReference>
<dbReference type="RefSeq" id="WP_104831575.1">
    <property type="nucleotide sequence ID" value="NZ_PJCH01000015.1"/>
</dbReference>
<dbReference type="PANTHER" id="PTHR30024:SF42">
    <property type="entry name" value="ALIPHATIC SULFONATES-BINDING PROTEIN-RELATED"/>
    <property type="match status" value="1"/>
</dbReference>
<dbReference type="Pfam" id="PF09084">
    <property type="entry name" value="NMT1"/>
    <property type="match status" value="1"/>
</dbReference>
<dbReference type="AlphaFoldDB" id="A0A2S7K1H1"/>
<evidence type="ECO:0000259" key="2">
    <source>
        <dbReference type="Pfam" id="PF09084"/>
    </source>
</evidence>
<dbReference type="InterPro" id="IPR015168">
    <property type="entry name" value="SsuA/THI5"/>
</dbReference>